<protein>
    <recommendedName>
        <fullName evidence="3">DNA polymerase III subunit gamma/tau</fullName>
        <ecNumber evidence="3">2.7.7.7</ecNumber>
    </recommendedName>
</protein>
<dbReference type="InterPro" id="IPR027417">
    <property type="entry name" value="P-loop_NTPase"/>
</dbReference>
<evidence type="ECO:0000259" key="4">
    <source>
        <dbReference type="SMART" id="SM00382"/>
    </source>
</evidence>
<dbReference type="GO" id="GO:0009360">
    <property type="term" value="C:DNA polymerase III complex"/>
    <property type="evidence" value="ECO:0007669"/>
    <property type="project" value="InterPro"/>
</dbReference>
<dbReference type="PANTHER" id="PTHR11669:SF0">
    <property type="entry name" value="PROTEIN STICHEL-LIKE 2"/>
    <property type="match status" value="1"/>
</dbReference>
<dbReference type="InterPro" id="IPR003593">
    <property type="entry name" value="AAA+_ATPase"/>
</dbReference>
<dbReference type="GO" id="GO:0006261">
    <property type="term" value="P:DNA-templated DNA replication"/>
    <property type="evidence" value="ECO:0007669"/>
    <property type="project" value="TreeGrafter"/>
</dbReference>
<dbReference type="NCBIfam" id="TIGR02397">
    <property type="entry name" value="dnaX_nterm"/>
    <property type="match status" value="1"/>
</dbReference>
<keyword evidence="3" id="KW-0235">DNA replication</keyword>
<dbReference type="InterPro" id="IPR012763">
    <property type="entry name" value="DNA_pol_III_sug/sutau_N"/>
</dbReference>
<gene>
    <name evidence="3 5" type="primary">dnaX</name>
    <name evidence="5" type="ORF">COT63_01950</name>
</gene>
<comment type="catalytic activity">
    <reaction evidence="2 3">
        <text>DNA(n) + a 2'-deoxyribonucleoside 5'-triphosphate = DNA(n+1) + diphosphate</text>
        <dbReference type="Rhea" id="RHEA:22508"/>
        <dbReference type="Rhea" id="RHEA-COMP:17339"/>
        <dbReference type="Rhea" id="RHEA-COMP:17340"/>
        <dbReference type="ChEBI" id="CHEBI:33019"/>
        <dbReference type="ChEBI" id="CHEBI:61560"/>
        <dbReference type="ChEBI" id="CHEBI:173112"/>
        <dbReference type="EC" id="2.7.7.7"/>
    </reaction>
</comment>
<evidence type="ECO:0000313" key="6">
    <source>
        <dbReference type="Proteomes" id="UP000231282"/>
    </source>
</evidence>
<keyword evidence="3" id="KW-0547">Nucleotide-binding</keyword>
<dbReference type="AlphaFoldDB" id="A0A2H0WT29"/>
<evidence type="ECO:0000313" key="5">
    <source>
        <dbReference type="EMBL" id="PIS15059.1"/>
    </source>
</evidence>
<proteinExistence type="inferred from homology"/>
<dbReference type="SMART" id="SM00382">
    <property type="entry name" value="AAA"/>
    <property type="match status" value="1"/>
</dbReference>
<keyword evidence="3" id="KW-0548">Nucleotidyltransferase</keyword>
<feature type="domain" description="AAA+ ATPase" evidence="4">
    <location>
        <begin position="33"/>
        <end position="177"/>
    </location>
</feature>
<comment type="similarity">
    <text evidence="3">Belongs to the DnaX/STICHEL family.</text>
</comment>
<evidence type="ECO:0000256" key="2">
    <source>
        <dbReference type="ARBA" id="ARBA00049244"/>
    </source>
</evidence>
<name>A0A2H0WT29_9BACT</name>
<dbReference type="InterPro" id="IPR050238">
    <property type="entry name" value="DNA_Rep/Repair_Clamp_Loader"/>
</dbReference>
<keyword evidence="3" id="KW-0808">Transferase</keyword>
<dbReference type="EC" id="2.7.7.7" evidence="3"/>
<dbReference type="Proteomes" id="UP000231282">
    <property type="component" value="Unassembled WGS sequence"/>
</dbReference>
<organism evidence="5 6">
    <name type="scientific">Candidatus Shapirobacteria bacterium CG09_land_8_20_14_0_10_38_17</name>
    <dbReference type="NCBI Taxonomy" id="1974884"/>
    <lineage>
        <taxon>Bacteria</taxon>
        <taxon>Candidatus Shapironibacteriota</taxon>
    </lineage>
</organism>
<dbReference type="GO" id="GO:0003887">
    <property type="term" value="F:DNA-directed DNA polymerase activity"/>
    <property type="evidence" value="ECO:0007669"/>
    <property type="project" value="UniProtKB-KW"/>
</dbReference>
<comment type="function">
    <text evidence="3">DNA polymerase III is a complex, multichain enzyme responsible for most of the replicative synthesis in bacteria. This DNA polymerase also exhibits 3' to 5' exonuclease activity.</text>
</comment>
<evidence type="ECO:0000256" key="3">
    <source>
        <dbReference type="RuleBase" id="RU364063"/>
    </source>
</evidence>
<dbReference type="GO" id="GO:0005524">
    <property type="term" value="F:ATP binding"/>
    <property type="evidence" value="ECO:0007669"/>
    <property type="project" value="UniProtKB-KW"/>
</dbReference>
<evidence type="ECO:0000256" key="1">
    <source>
        <dbReference type="ARBA" id="ARBA00022932"/>
    </source>
</evidence>
<reference evidence="6" key="1">
    <citation type="submission" date="2017-09" db="EMBL/GenBank/DDBJ databases">
        <title>Depth-based differentiation of microbial function through sediment-hosted aquifers and enrichment of novel symbionts in the deep terrestrial subsurface.</title>
        <authorList>
            <person name="Probst A.J."/>
            <person name="Ladd B."/>
            <person name="Jarett J.K."/>
            <person name="Geller-Mcgrath D.E."/>
            <person name="Sieber C.M.K."/>
            <person name="Emerson J.B."/>
            <person name="Anantharaman K."/>
            <person name="Thomas B.C."/>
            <person name="Malmstrom R."/>
            <person name="Stieglmeier M."/>
            <person name="Klingl A."/>
            <person name="Woyke T."/>
            <person name="Ryan C.M."/>
            <person name="Banfield J.F."/>
        </authorList>
    </citation>
    <scope>NUCLEOTIDE SEQUENCE [LARGE SCALE GENOMIC DNA]</scope>
</reference>
<comment type="caution">
    <text evidence="5">The sequence shown here is derived from an EMBL/GenBank/DDBJ whole genome shotgun (WGS) entry which is preliminary data.</text>
</comment>
<dbReference type="SUPFAM" id="SSF52540">
    <property type="entry name" value="P-loop containing nucleoside triphosphate hydrolases"/>
    <property type="match status" value="1"/>
</dbReference>
<dbReference type="PANTHER" id="PTHR11669">
    <property type="entry name" value="REPLICATION FACTOR C / DNA POLYMERASE III GAMMA-TAU SUBUNIT"/>
    <property type="match status" value="1"/>
</dbReference>
<sequence>MAYYLKYRPQRFAELDNREAREALIRIFKSGKIPHAFLLAGPKGIGKTSAARIIAKSLNCLHPKEKGFEPCNSCSICSAINKGNFLDILEIDAASNRGIDNIRDLKEKIKLSPSRGSYKVYIIDEVHMLTTEAFNALLKTLEEPPPKVVFILCTTNPEKLPETIVSRCTRINFKKASEEELVSSLQKVVRGEKLLVDKKVLEKIALFADGSFRDAQKVLEELSLLNKEITQRDVDQIVGRQQAYSPTFLVKILEKGTLLEAIAEAERVAKGGVDILDYTKCLLEELRFYLHGVWGLVNGKESDFKENEILDYIQIFSHAVVEMKMAALPILSLEVAIGRIMGKKGGENGKRVKKFAIKKVAAISEENKDGDIGLGKDKKVNDKQWREVLDRVRPQNHSVEAFLKAAYPIGLVGSVLKLGVYYQFHKECLEKEVNRRIVERAASDVFGLPIKVFCEISSKKQPERKVSEEQDLMAVAKTIFGGEKNV</sequence>
<comment type="subunit">
    <text evidence="3">DNA polymerase III contains a core (composed of alpha, epsilon and theta chains) that associates with a tau subunit. This core dimerizes to form the POLIII' complex. PolIII' associates with the gamma complex (composed of gamma, delta, delta', psi and chi chains) and with the beta chain to form the complete DNA polymerase III complex.</text>
</comment>
<keyword evidence="1 3" id="KW-0239">DNA-directed DNA polymerase</keyword>
<keyword evidence="3" id="KW-0067">ATP-binding</keyword>
<dbReference type="Gene3D" id="1.10.8.60">
    <property type="match status" value="1"/>
</dbReference>
<dbReference type="CDD" id="cd00009">
    <property type="entry name" value="AAA"/>
    <property type="match status" value="1"/>
</dbReference>
<dbReference type="EMBL" id="PEZH01000038">
    <property type="protein sequence ID" value="PIS15059.1"/>
    <property type="molecule type" value="Genomic_DNA"/>
</dbReference>
<dbReference type="Pfam" id="PF13177">
    <property type="entry name" value="DNA_pol3_delta2"/>
    <property type="match status" value="1"/>
</dbReference>
<dbReference type="Gene3D" id="3.40.50.300">
    <property type="entry name" value="P-loop containing nucleotide triphosphate hydrolases"/>
    <property type="match status" value="1"/>
</dbReference>
<accession>A0A2H0WT29</accession>